<keyword evidence="3 10" id="KW-1133">Transmembrane helix</keyword>
<evidence type="ECO:0000256" key="4">
    <source>
        <dbReference type="ARBA" id="ARBA00023040"/>
    </source>
</evidence>
<dbReference type="GO" id="GO:0007214">
    <property type="term" value="P:gamma-aminobutyric acid signaling pathway"/>
    <property type="evidence" value="ECO:0007669"/>
    <property type="project" value="TreeGrafter"/>
</dbReference>
<feature type="transmembrane region" description="Helical" evidence="10">
    <location>
        <begin position="105"/>
        <end position="130"/>
    </location>
</feature>
<name>A0A4D9CRP6_9STRA</name>
<protein>
    <recommendedName>
        <fullName evidence="11">G-protein coupled receptors family 3 profile domain-containing protein</fullName>
    </recommendedName>
</protein>
<keyword evidence="5 10" id="KW-0472">Membrane</keyword>
<evidence type="ECO:0000256" key="5">
    <source>
        <dbReference type="ARBA" id="ARBA00023136"/>
    </source>
</evidence>
<dbReference type="Pfam" id="PF00003">
    <property type="entry name" value="7tm_3"/>
    <property type="match status" value="1"/>
</dbReference>
<dbReference type="PANTHER" id="PTHR10519">
    <property type="entry name" value="GABA-B RECEPTOR"/>
    <property type="match status" value="1"/>
</dbReference>
<evidence type="ECO:0000259" key="11">
    <source>
        <dbReference type="PROSITE" id="PS50259"/>
    </source>
</evidence>
<feature type="region of interest" description="Disordered" evidence="9">
    <location>
        <begin position="368"/>
        <end position="395"/>
    </location>
</feature>
<evidence type="ECO:0000256" key="7">
    <source>
        <dbReference type="ARBA" id="ARBA00023180"/>
    </source>
</evidence>
<dbReference type="GO" id="GO:0038039">
    <property type="term" value="C:G protein-coupled receptor heterodimeric complex"/>
    <property type="evidence" value="ECO:0007669"/>
    <property type="project" value="TreeGrafter"/>
</dbReference>
<keyword evidence="4" id="KW-0297">G-protein coupled receptor</keyword>
<dbReference type="InterPro" id="IPR002455">
    <property type="entry name" value="GPCR3_GABA-B"/>
</dbReference>
<dbReference type="GO" id="GO:0004965">
    <property type="term" value="F:G protein-coupled GABA receptor activity"/>
    <property type="evidence" value="ECO:0007669"/>
    <property type="project" value="InterPro"/>
</dbReference>
<feature type="compositionally biased region" description="Low complexity" evidence="9">
    <location>
        <begin position="368"/>
        <end position="385"/>
    </location>
</feature>
<sequence>MGHADRIDSPFSEATTLSHPISLPLYDCPYFQKRTNLTPIASAPGWSTASVGNIVRLDPGAYTIIAHVKMSAREPNNTLVVWDVAQAVTREVLPPKHILSIPASIVHGMAVIVGLTAFFLVLNLAALLYYRRHKIRFSQGNILQGMTLAGLLAVCSLPLAAIASDTSCVLRPWLQILPLNFIFGLLFGKTWRIHRLLNNKQLRAVKIKESAVLFVASLLVLPEIFIHGLYFLLAPPSLSEKNVLNEFTFVHVCASDLARKRVFDALHLTYGACILVLGCFAAQKSASLTTLFNEGTYILFAIYTCAILAVIIVPATFAVAASPETAYILRVLGVCLAVTGTIGAINLPKLYLIRSGVELALVEDGKTTTGTMKTGSTKTSAGTSSPPSDHGARIPVKSRVPSSVFSGLQTGMGLVKKVTDRQQQGFTLLPQEWGECVEEIHRLTQLLNRCVFEEGGGGGERGVRKDPGGIGNAKIAPSG</sequence>
<feature type="region of interest" description="Disordered" evidence="9">
    <location>
        <begin position="455"/>
        <end position="479"/>
    </location>
</feature>
<evidence type="ECO:0000256" key="6">
    <source>
        <dbReference type="ARBA" id="ARBA00023170"/>
    </source>
</evidence>
<dbReference type="PROSITE" id="PS50259">
    <property type="entry name" value="G_PROTEIN_RECEP_F3_4"/>
    <property type="match status" value="1"/>
</dbReference>
<comment type="subcellular location">
    <subcellularLocation>
        <location evidence="1">Membrane</location>
        <topology evidence="1">Multi-pass membrane protein</topology>
    </subcellularLocation>
</comment>
<evidence type="ECO:0000256" key="1">
    <source>
        <dbReference type="ARBA" id="ARBA00004141"/>
    </source>
</evidence>
<evidence type="ECO:0000256" key="2">
    <source>
        <dbReference type="ARBA" id="ARBA00022692"/>
    </source>
</evidence>
<evidence type="ECO:0000256" key="8">
    <source>
        <dbReference type="ARBA" id="ARBA00023224"/>
    </source>
</evidence>
<feature type="transmembrane region" description="Helical" evidence="10">
    <location>
        <begin position="211"/>
        <end position="233"/>
    </location>
</feature>
<dbReference type="Proteomes" id="UP000355283">
    <property type="component" value="Unassembled WGS sequence"/>
</dbReference>
<organism evidence="12 13">
    <name type="scientific">Nannochloropsis salina CCMP1776</name>
    <dbReference type="NCBI Taxonomy" id="1027361"/>
    <lineage>
        <taxon>Eukaryota</taxon>
        <taxon>Sar</taxon>
        <taxon>Stramenopiles</taxon>
        <taxon>Ochrophyta</taxon>
        <taxon>Eustigmatophyceae</taxon>
        <taxon>Eustigmatales</taxon>
        <taxon>Monodopsidaceae</taxon>
        <taxon>Microchloropsis</taxon>
        <taxon>Microchloropsis salina</taxon>
    </lineage>
</organism>
<keyword evidence="8" id="KW-0807">Transducer</keyword>
<comment type="caution">
    <text evidence="12">The sequence shown here is derived from an EMBL/GenBank/DDBJ whole genome shotgun (WGS) entry which is preliminary data.</text>
</comment>
<dbReference type="PANTHER" id="PTHR10519:SF20">
    <property type="entry name" value="G-PROTEIN COUPLED RECEPTOR 156-RELATED"/>
    <property type="match status" value="1"/>
</dbReference>
<feature type="transmembrane region" description="Helical" evidence="10">
    <location>
        <begin position="295"/>
        <end position="321"/>
    </location>
</feature>
<keyword evidence="2 10" id="KW-0812">Transmembrane</keyword>
<evidence type="ECO:0000313" key="12">
    <source>
        <dbReference type="EMBL" id="TFJ81224.1"/>
    </source>
</evidence>
<evidence type="ECO:0000256" key="3">
    <source>
        <dbReference type="ARBA" id="ARBA00022989"/>
    </source>
</evidence>
<keyword evidence="13" id="KW-1185">Reference proteome</keyword>
<dbReference type="EMBL" id="SDOX01000131">
    <property type="protein sequence ID" value="TFJ81224.1"/>
    <property type="molecule type" value="Genomic_DNA"/>
</dbReference>
<feature type="transmembrane region" description="Helical" evidence="10">
    <location>
        <begin position="173"/>
        <end position="191"/>
    </location>
</feature>
<dbReference type="OrthoDB" id="71847at2759"/>
<feature type="domain" description="G-protein coupled receptors family 3 profile" evidence="11">
    <location>
        <begin position="154"/>
        <end position="353"/>
    </location>
</feature>
<evidence type="ECO:0000256" key="10">
    <source>
        <dbReference type="SAM" id="Phobius"/>
    </source>
</evidence>
<evidence type="ECO:0000256" key="9">
    <source>
        <dbReference type="SAM" id="MobiDB-lite"/>
    </source>
</evidence>
<gene>
    <name evidence="12" type="ORF">NSK_007441</name>
</gene>
<feature type="transmembrane region" description="Helical" evidence="10">
    <location>
        <begin position="142"/>
        <end position="161"/>
    </location>
</feature>
<proteinExistence type="predicted"/>
<keyword evidence="6" id="KW-0675">Receptor</keyword>
<reference evidence="12 13" key="1">
    <citation type="submission" date="2019-01" db="EMBL/GenBank/DDBJ databases">
        <title>Nuclear Genome Assembly of the Microalgal Biofuel strain Nannochloropsis salina CCMP1776.</title>
        <authorList>
            <person name="Hovde B."/>
        </authorList>
    </citation>
    <scope>NUCLEOTIDE SEQUENCE [LARGE SCALE GENOMIC DNA]</scope>
    <source>
        <strain evidence="12 13">CCMP1776</strain>
    </source>
</reference>
<accession>A0A4D9CRP6</accession>
<keyword evidence="7" id="KW-0325">Glycoprotein</keyword>
<dbReference type="AlphaFoldDB" id="A0A4D9CRP6"/>
<dbReference type="PRINTS" id="PR01176">
    <property type="entry name" value="GABABRECEPTR"/>
</dbReference>
<feature type="transmembrane region" description="Helical" evidence="10">
    <location>
        <begin position="327"/>
        <end position="347"/>
    </location>
</feature>
<dbReference type="InterPro" id="IPR017978">
    <property type="entry name" value="GPCR_3_C"/>
</dbReference>
<evidence type="ECO:0000313" key="13">
    <source>
        <dbReference type="Proteomes" id="UP000355283"/>
    </source>
</evidence>